<dbReference type="SMART" id="SM00257">
    <property type="entry name" value="LysM"/>
    <property type="match status" value="1"/>
</dbReference>
<dbReference type="GO" id="GO:0008932">
    <property type="term" value="F:lytic endotransglycosylase activity"/>
    <property type="evidence" value="ECO:0007669"/>
    <property type="project" value="TreeGrafter"/>
</dbReference>
<dbReference type="Pfam" id="PF01476">
    <property type="entry name" value="LysM"/>
    <property type="match status" value="1"/>
</dbReference>
<dbReference type="PATRIC" id="fig|1423755.3.peg.1182"/>
<dbReference type="RefSeq" id="WP_025022204.1">
    <property type="nucleotide sequence ID" value="NZ_AZGD01000100.1"/>
</dbReference>
<feature type="region of interest" description="Disordered" evidence="1">
    <location>
        <begin position="74"/>
        <end position="99"/>
    </location>
</feature>
<comment type="caution">
    <text evidence="4">The sequence shown here is derived from an EMBL/GenBank/DDBJ whole genome shotgun (WGS) entry which is preliminary data.</text>
</comment>
<feature type="chain" id="PRO_5039540546" evidence="2">
    <location>
        <begin position="24"/>
        <end position="199"/>
    </location>
</feature>
<name>A0A0R1WQ92_9LACO</name>
<evidence type="ECO:0000259" key="3">
    <source>
        <dbReference type="PROSITE" id="PS51782"/>
    </source>
</evidence>
<evidence type="ECO:0000256" key="1">
    <source>
        <dbReference type="SAM" id="MobiDB-lite"/>
    </source>
</evidence>
<organism evidence="4 5">
    <name type="scientific">Ligilactobacillus hayakitensis DSM 18933 = JCM 14209</name>
    <dbReference type="NCBI Taxonomy" id="1423755"/>
    <lineage>
        <taxon>Bacteria</taxon>
        <taxon>Bacillati</taxon>
        <taxon>Bacillota</taxon>
        <taxon>Bacilli</taxon>
        <taxon>Lactobacillales</taxon>
        <taxon>Lactobacillaceae</taxon>
        <taxon>Ligilactobacillus</taxon>
    </lineage>
</organism>
<dbReference type="STRING" id="1423755.FC40_GL001121"/>
<keyword evidence="2" id="KW-0732">Signal</keyword>
<feature type="signal peptide" evidence="2">
    <location>
        <begin position="1"/>
        <end position="23"/>
    </location>
</feature>
<evidence type="ECO:0000313" key="4">
    <source>
        <dbReference type="EMBL" id="KRM17913.1"/>
    </source>
</evidence>
<dbReference type="SUPFAM" id="SSF54106">
    <property type="entry name" value="LysM domain"/>
    <property type="match status" value="1"/>
</dbReference>
<dbReference type="InterPro" id="IPR036779">
    <property type="entry name" value="LysM_dom_sf"/>
</dbReference>
<dbReference type="PANTHER" id="PTHR33734:SF22">
    <property type="entry name" value="MEMBRANE-BOUND LYTIC MUREIN TRANSGLYCOSYLASE D"/>
    <property type="match status" value="1"/>
</dbReference>
<feature type="domain" description="LysM" evidence="3">
    <location>
        <begin position="26"/>
        <end position="70"/>
    </location>
</feature>
<dbReference type="PROSITE" id="PS51782">
    <property type="entry name" value="LYSM"/>
    <property type="match status" value="1"/>
</dbReference>
<gene>
    <name evidence="4" type="ORF">FC40_GL001121</name>
</gene>
<dbReference type="Gene3D" id="3.10.350.10">
    <property type="entry name" value="LysM domain"/>
    <property type="match status" value="1"/>
</dbReference>
<dbReference type="CDD" id="cd00118">
    <property type="entry name" value="LysM"/>
    <property type="match status" value="1"/>
</dbReference>
<dbReference type="AlphaFoldDB" id="A0A0R1WQ92"/>
<dbReference type="PANTHER" id="PTHR33734">
    <property type="entry name" value="LYSM DOMAIN-CONTAINING GPI-ANCHORED PROTEIN 2"/>
    <property type="match status" value="1"/>
</dbReference>
<reference evidence="4 5" key="1">
    <citation type="journal article" date="2015" name="Genome Announc.">
        <title>Expanding the biotechnology potential of lactobacilli through comparative genomics of 213 strains and associated genera.</title>
        <authorList>
            <person name="Sun Z."/>
            <person name="Harris H.M."/>
            <person name="McCann A."/>
            <person name="Guo C."/>
            <person name="Argimon S."/>
            <person name="Zhang W."/>
            <person name="Yang X."/>
            <person name="Jeffery I.B."/>
            <person name="Cooney J.C."/>
            <person name="Kagawa T.F."/>
            <person name="Liu W."/>
            <person name="Song Y."/>
            <person name="Salvetti E."/>
            <person name="Wrobel A."/>
            <person name="Rasinkangas P."/>
            <person name="Parkhill J."/>
            <person name="Rea M.C."/>
            <person name="O'Sullivan O."/>
            <person name="Ritari J."/>
            <person name="Douillard F.P."/>
            <person name="Paul Ross R."/>
            <person name="Yang R."/>
            <person name="Briner A.E."/>
            <person name="Felis G.E."/>
            <person name="de Vos W.M."/>
            <person name="Barrangou R."/>
            <person name="Klaenhammer T.R."/>
            <person name="Caufield P.W."/>
            <person name="Cui Y."/>
            <person name="Zhang H."/>
            <person name="O'Toole P.W."/>
        </authorList>
    </citation>
    <scope>NUCLEOTIDE SEQUENCE [LARGE SCALE GENOMIC DNA]</scope>
    <source>
        <strain evidence="4 5">DSM 18933</strain>
    </source>
</reference>
<dbReference type="EMBL" id="AZGD01000100">
    <property type="protein sequence ID" value="KRM17913.1"/>
    <property type="molecule type" value="Genomic_DNA"/>
</dbReference>
<evidence type="ECO:0000256" key="2">
    <source>
        <dbReference type="SAM" id="SignalP"/>
    </source>
</evidence>
<feature type="compositionally biased region" description="Polar residues" evidence="1">
    <location>
        <begin position="80"/>
        <end position="99"/>
    </location>
</feature>
<dbReference type="eggNOG" id="COG1388">
    <property type="taxonomic scope" value="Bacteria"/>
</dbReference>
<proteinExistence type="predicted"/>
<evidence type="ECO:0000313" key="5">
    <source>
        <dbReference type="Proteomes" id="UP000051054"/>
    </source>
</evidence>
<accession>A0A0R1WQ92</accession>
<dbReference type="InterPro" id="IPR018392">
    <property type="entry name" value="LysM"/>
</dbReference>
<protein>
    <submittedName>
        <fullName evidence="4">Peptidoglycan binding protein</fullName>
    </submittedName>
</protein>
<dbReference type="Proteomes" id="UP000051054">
    <property type="component" value="Unassembled WGS sequence"/>
</dbReference>
<dbReference type="OrthoDB" id="117366at2"/>
<keyword evidence="5" id="KW-1185">Reference proteome</keyword>
<sequence>MKKNTVLASAVALTGLFSSTVIANADTITVKEGDTLSKIAKENKTTVETLVKANKISNADLIFVGQELETELKDADKNTDQQVSDQSNTGSVQSSTNTNVVGSTYQAPAATSSNSSYSSYSSNVGGNDAAAKAWIAQRESGGSYTAQNGQYIGKYQLTASYLGGDYSPANQERVADQYVANRYGSWSNAKSHWLANGWY</sequence>